<dbReference type="EMBL" id="PNBA02000001">
    <property type="protein sequence ID" value="KAG6436561.1"/>
    <property type="molecule type" value="Genomic_DNA"/>
</dbReference>
<evidence type="ECO:0000256" key="1">
    <source>
        <dbReference type="SAM" id="MobiDB-lite"/>
    </source>
</evidence>
<gene>
    <name evidence="2" type="ORF">SASPL_101462</name>
</gene>
<name>A0A8X8YUK9_SALSN</name>
<proteinExistence type="predicted"/>
<organism evidence="2">
    <name type="scientific">Salvia splendens</name>
    <name type="common">Scarlet sage</name>
    <dbReference type="NCBI Taxonomy" id="180675"/>
    <lineage>
        <taxon>Eukaryota</taxon>
        <taxon>Viridiplantae</taxon>
        <taxon>Streptophyta</taxon>
        <taxon>Embryophyta</taxon>
        <taxon>Tracheophyta</taxon>
        <taxon>Spermatophyta</taxon>
        <taxon>Magnoliopsida</taxon>
        <taxon>eudicotyledons</taxon>
        <taxon>Gunneridae</taxon>
        <taxon>Pentapetalae</taxon>
        <taxon>asterids</taxon>
        <taxon>lamiids</taxon>
        <taxon>Lamiales</taxon>
        <taxon>Lamiaceae</taxon>
        <taxon>Nepetoideae</taxon>
        <taxon>Mentheae</taxon>
        <taxon>Salviinae</taxon>
        <taxon>Salvia</taxon>
        <taxon>Salvia subgen. Calosphace</taxon>
        <taxon>core Calosphace</taxon>
    </lineage>
</organism>
<keyword evidence="3" id="KW-1185">Reference proteome</keyword>
<protein>
    <submittedName>
        <fullName evidence="2">Uncharacterized protein</fullName>
    </submittedName>
</protein>
<evidence type="ECO:0000313" key="3">
    <source>
        <dbReference type="Proteomes" id="UP000298416"/>
    </source>
</evidence>
<dbReference type="AlphaFoldDB" id="A0A8X8YUK9"/>
<sequence>MKLGACNRTSVREGQISLISKTRESGEGQESADAASPHDNPGKTESGGNRVREIPISIGDEALDVALGDEALEALAKRVDAVGVDEIDDADRVGGGMGGFGQGVGDGVEGEVGVIGWIGGIVAGVDDGDEESTRVEDAGQLKHRVYVALKWKREYY</sequence>
<reference evidence="2" key="2">
    <citation type="submission" date="2020-08" db="EMBL/GenBank/DDBJ databases">
        <title>Plant Genome Project.</title>
        <authorList>
            <person name="Zhang R.-G."/>
        </authorList>
    </citation>
    <scope>NUCLEOTIDE SEQUENCE</scope>
    <source>
        <strain evidence="2">Huo1</strain>
        <tissue evidence="2">Leaf</tissue>
    </source>
</reference>
<reference evidence="2" key="1">
    <citation type="submission" date="2018-01" db="EMBL/GenBank/DDBJ databases">
        <authorList>
            <person name="Mao J.F."/>
        </authorList>
    </citation>
    <scope>NUCLEOTIDE SEQUENCE</scope>
    <source>
        <strain evidence="2">Huo1</strain>
        <tissue evidence="2">Leaf</tissue>
    </source>
</reference>
<feature type="region of interest" description="Disordered" evidence="1">
    <location>
        <begin position="1"/>
        <end position="52"/>
    </location>
</feature>
<dbReference type="Proteomes" id="UP000298416">
    <property type="component" value="Unassembled WGS sequence"/>
</dbReference>
<comment type="caution">
    <text evidence="2">The sequence shown here is derived from an EMBL/GenBank/DDBJ whole genome shotgun (WGS) entry which is preliminary data.</text>
</comment>
<evidence type="ECO:0000313" key="2">
    <source>
        <dbReference type="EMBL" id="KAG6436561.1"/>
    </source>
</evidence>
<accession>A0A8X8YUK9</accession>